<dbReference type="InterPro" id="IPR001254">
    <property type="entry name" value="Trypsin_dom"/>
</dbReference>
<feature type="chain" id="PRO_5046464616" evidence="3">
    <location>
        <begin position="25"/>
        <end position="266"/>
    </location>
</feature>
<evidence type="ECO:0000256" key="3">
    <source>
        <dbReference type="SAM" id="SignalP"/>
    </source>
</evidence>
<keyword evidence="3" id="KW-0732">Signal</keyword>
<dbReference type="GO" id="GO:0006508">
    <property type="term" value="P:proteolysis"/>
    <property type="evidence" value="ECO:0007669"/>
    <property type="project" value="UniProtKB-KW"/>
</dbReference>
<dbReference type="EMBL" id="JAERRI010000018">
    <property type="protein sequence ID" value="MBL1093300.1"/>
    <property type="molecule type" value="Genomic_DNA"/>
</dbReference>
<dbReference type="InterPro" id="IPR001314">
    <property type="entry name" value="Peptidase_S1A"/>
</dbReference>
<comment type="caution">
    <text evidence="5">The sequence shown here is derived from an EMBL/GenBank/DDBJ whole genome shotgun (WGS) entry which is preliminary data.</text>
</comment>
<feature type="domain" description="Peptidase S1" evidence="4">
    <location>
        <begin position="37"/>
        <end position="265"/>
    </location>
</feature>
<keyword evidence="5" id="KW-0645">Protease</keyword>
<proteinExistence type="inferred from homology"/>
<evidence type="ECO:0000256" key="2">
    <source>
        <dbReference type="ARBA" id="ARBA00023157"/>
    </source>
</evidence>
<evidence type="ECO:0000256" key="1">
    <source>
        <dbReference type="ARBA" id="ARBA00007664"/>
    </source>
</evidence>
<dbReference type="InterPro" id="IPR018114">
    <property type="entry name" value="TRYPSIN_HIS"/>
</dbReference>
<reference evidence="5 6" key="1">
    <citation type="submission" date="2021-01" db="EMBL/GenBank/DDBJ databases">
        <title>WGS of actinomycetes isolated from Thailand.</title>
        <authorList>
            <person name="Thawai C."/>
        </authorList>
    </citation>
    <scope>NUCLEOTIDE SEQUENCE [LARGE SCALE GENOMIC DNA]</scope>
    <source>
        <strain evidence="5 6">CH9-7</strain>
    </source>
</reference>
<feature type="signal peptide" evidence="3">
    <location>
        <begin position="1"/>
        <end position="24"/>
    </location>
</feature>
<dbReference type="PRINTS" id="PR00722">
    <property type="entry name" value="CHYMOTRYPSIN"/>
</dbReference>
<protein>
    <submittedName>
        <fullName evidence="5">Serine protease</fullName>
    </submittedName>
</protein>
<name>A0ABS1MZZ4_9ACTN</name>
<dbReference type="RefSeq" id="WP_201808959.1">
    <property type="nucleotide sequence ID" value="NZ_JAERRI010000018.1"/>
</dbReference>
<dbReference type="SMART" id="SM00020">
    <property type="entry name" value="Tryp_SPc"/>
    <property type="match status" value="1"/>
</dbReference>
<evidence type="ECO:0000259" key="4">
    <source>
        <dbReference type="PROSITE" id="PS50240"/>
    </source>
</evidence>
<dbReference type="CDD" id="cd00190">
    <property type="entry name" value="Tryp_SPc"/>
    <property type="match status" value="1"/>
</dbReference>
<keyword evidence="6" id="KW-1185">Reference proteome</keyword>
<keyword evidence="5" id="KW-0378">Hydrolase</keyword>
<organism evidence="5 6">
    <name type="scientific">Streptomyces siderophoricus</name>
    <dbReference type="NCBI Taxonomy" id="2802281"/>
    <lineage>
        <taxon>Bacteria</taxon>
        <taxon>Bacillati</taxon>
        <taxon>Actinomycetota</taxon>
        <taxon>Actinomycetes</taxon>
        <taxon>Kitasatosporales</taxon>
        <taxon>Streptomycetaceae</taxon>
        <taxon>Streptomyces</taxon>
    </lineage>
</organism>
<dbReference type="PANTHER" id="PTHR24276:SF98">
    <property type="entry name" value="FI18310P1-RELATED"/>
    <property type="match status" value="1"/>
</dbReference>
<dbReference type="GO" id="GO:0008233">
    <property type="term" value="F:peptidase activity"/>
    <property type="evidence" value="ECO:0007669"/>
    <property type="project" value="UniProtKB-KW"/>
</dbReference>
<dbReference type="Pfam" id="PF00089">
    <property type="entry name" value="Trypsin"/>
    <property type="match status" value="1"/>
</dbReference>
<dbReference type="InterPro" id="IPR043504">
    <property type="entry name" value="Peptidase_S1_PA_chymotrypsin"/>
</dbReference>
<dbReference type="InterPro" id="IPR009003">
    <property type="entry name" value="Peptidase_S1_PA"/>
</dbReference>
<dbReference type="InterPro" id="IPR050430">
    <property type="entry name" value="Peptidase_S1"/>
</dbReference>
<dbReference type="PROSITE" id="PS00134">
    <property type="entry name" value="TRYPSIN_HIS"/>
    <property type="match status" value="1"/>
</dbReference>
<dbReference type="PANTHER" id="PTHR24276">
    <property type="entry name" value="POLYSERASE-RELATED"/>
    <property type="match status" value="1"/>
</dbReference>
<dbReference type="Gene3D" id="2.40.10.10">
    <property type="entry name" value="Trypsin-like serine proteases"/>
    <property type="match status" value="1"/>
</dbReference>
<dbReference type="SUPFAM" id="SSF50494">
    <property type="entry name" value="Trypsin-like serine proteases"/>
    <property type="match status" value="1"/>
</dbReference>
<accession>A0ABS1MZZ4</accession>
<evidence type="ECO:0000313" key="6">
    <source>
        <dbReference type="Proteomes" id="UP000629371"/>
    </source>
</evidence>
<dbReference type="Proteomes" id="UP000629371">
    <property type="component" value="Unassembled WGS sequence"/>
</dbReference>
<gene>
    <name evidence="5" type="ORF">JK360_28815</name>
</gene>
<dbReference type="PROSITE" id="PS50240">
    <property type="entry name" value="TRYPSIN_DOM"/>
    <property type="match status" value="1"/>
</dbReference>
<comment type="similarity">
    <text evidence="1">Belongs to the peptidase S1 family.</text>
</comment>
<evidence type="ECO:0000313" key="5">
    <source>
        <dbReference type="EMBL" id="MBL1093300.1"/>
    </source>
</evidence>
<keyword evidence="2" id="KW-1015">Disulfide bond</keyword>
<sequence>MRFRTRIWAALVALGLALAITAPAAAKTGPPAAQPSVIGGSEASTEEFPWMVAVSYAPSVNNQYSGMFCGGTLVAPRKVVTAAHCAKGLKAAELKVVTGRADLKDHTSGKVLDVGSVWIHPQFYDVWNGNDVAVLTLTEAADAPPLPLGTPDDDLYRPGAPGTILGWGLTGDNVPRITHLRKGAVAVSKDSFCDVEYADFDPEMMVCAGSDTTRQCKGDSGGPLVVDGKLAGIVSFGREPCTPVELPGVLVRVATYASDIQQQIDN</sequence>